<dbReference type="GO" id="GO:0030288">
    <property type="term" value="C:outer membrane-bounded periplasmic space"/>
    <property type="evidence" value="ECO:0007669"/>
    <property type="project" value="TreeGrafter"/>
</dbReference>
<evidence type="ECO:0000313" key="3">
    <source>
        <dbReference type="EMBL" id="OGG06271.1"/>
    </source>
</evidence>
<dbReference type="EMBL" id="MFJF01000018">
    <property type="protein sequence ID" value="OGG06271.1"/>
    <property type="molecule type" value="Genomic_DNA"/>
</dbReference>
<sequence length="233" mass="25428">MRNYVLLLLLIPVFFLSLPTVSSVYAQTVYLVCLDPGHGGNSGAFNPSYNLWEDEINLDAANRLKNLLLADGKYRVEMTRTDNSFKSNNDRYTFCNSISADILVSIHVNSSTNPSIDGSMALYFKPGDKILAKQLLDVLFPALNNTDWTFTNFGLSKYASGVLLKSDMPAAMMETVMLSHDGEAQLLSDTGETSRREQVAQALYDGIEAYFAGNPDGGGGNGGGKCQDPPCRK</sequence>
<proteinExistence type="predicted"/>
<accession>A0A1F5Z1G5</accession>
<evidence type="ECO:0000313" key="4">
    <source>
        <dbReference type="Proteomes" id="UP000177354"/>
    </source>
</evidence>
<keyword evidence="1" id="KW-0378">Hydrolase</keyword>
<dbReference type="CDD" id="cd02696">
    <property type="entry name" value="MurNAc-LAA"/>
    <property type="match status" value="1"/>
</dbReference>
<dbReference type="Proteomes" id="UP000177354">
    <property type="component" value="Unassembled WGS sequence"/>
</dbReference>
<protein>
    <recommendedName>
        <fullName evidence="2">MurNAc-LAA domain-containing protein</fullName>
    </recommendedName>
</protein>
<dbReference type="GO" id="GO:0008745">
    <property type="term" value="F:N-acetylmuramoyl-L-alanine amidase activity"/>
    <property type="evidence" value="ECO:0007669"/>
    <property type="project" value="InterPro"/>
</dbReference>
<dbReference type="SUPFAM" id="SSF53187">
    <property type="entry name" value="Zn-dependent exopeptidases"/>
    <property type="match status" value="1"/>
</dbReference>
<dbReference type="SMART" id="SM00646">
    <property type="entry name" value="Ami_3"/>
    <property type="match status" value="1"/>
</dbReference>
<organism evidence="3 4">
    <name type="scientific">Candidatus Gottesmanbacteria bacterium RIFCSPHIGHO2_01_FULL_40_15</name>
    <dbReference type="NCBI Taxonomy" id="1798376"/>
    <lineage>
        <taxon>Bacteria</taxon>
        <taxon>Candidatus Gottesmaniibacteriota</taxon>
    </lineage>
</organism>
<dbReference type="Gene3D" id="3.40.630.40">
    <property type="entry name" value="Zn-dependent exopeptidases"/>
    <property type="match status" value="1"/>
</dbReference>
<gene>
    <name evidence="3" type="ORF">A2777_06750</name>
</gene>
<comment type="caution">
    <text evidence="3">The sequence shown here is derived from an EMBL/GenBank/DDBJ whole genome shotgun (WGS) entry which is preliminary data.</text>
</comment>
<reference evidence="3 4" key="1">
    <citation type="journal article" date="2016" name="Nat. Commun.">
        <title>Thousands of microbial genomes shed light on interconnected biogeochemical processes in an aquifer system.</title>
        <authorList>
            <person name="Anantharaman K."/>
            <person name="Brown C.T."/>
            <person name="Hug L.A."/>
            <person name="Sharon I."/>
            <person name="Castelle C.J."/>
            <person name="Probst A.J."/>
            <person name="Thomas B.C."/>
            <person name="Singh A."/>
            <person name="Wilkins M.J."/>
            <person name="Karaoz U."/>
            <person name="Brodie E.L."/>
            <person name="Williams K.H."/>
            <person name="Hubbard S.S."/>
            <person name="Banfield J.F."/>
        </authorList>
    </citation>
    <scope>NUCLEOTIDE SEQUENCE [LARGE SCALE GENOMIC DNA]</scope>
</reference>
<dbReference type="InterPro" id="IPR050695">
    <property type="entry name" value="N-acetylmuramoyl_amidase_3"/>
</dbReference>
<feature type="domain" description="MurNAc-LAA" evidence="2">
    <location>
        <begin position="92"/>
        <end position="208"/>
    </location>
</feature>
<evidence type="ECO:0000259" key="2">
    <source>
        <dbReference type="SMART" id="SM00646"/>
    </source>
</evidence>
<dbReference type="Pfam" id="PF01520">
    <property type="entry name" value="Amidase_3"/>
    <property type="match status" value="1"/>
</dbReference>
<dbReference type="InterPro" id="IPR002508">
    <property type="entry name" value="MurNAc-LAA_cat"/>
</dbReference>
<dbReference type="GO" id="GO:0009253">
    <property type="term" value="P:peptidoglycan catabolic process"/>
    <property type="evidence" value="ECO:0007669"/>
    <property type="project" value="InterPro"/>
</dbReference>
<dbReference type="PANTHER" id="PTHR30404">
    <property type="entry name" value="N-ACETYLMURAMOYL-L-ALANINE AMIDASE"/>
    <property type="match status" value="1"/>
</dbReference>
<dbReference type="AlphaFoldDB" id="A0A1F5Z1G5"/>
<name>A0A1F5Z1G5_9BACT</name>
<dbReference type="PANTHER" id="PTHR30404:SF0">
    <property type="entry name" value="N-ACETYLMURAMOYL-L-ALANINE AMIDASE AMIC"/>
    <property type="match status" value="1"/>
</dbReference>
<evidence type="ECO:0000256" key="1">
    <source>
        <dbReference type="ARBA" id="ARBA00022801"/>
    </source>
</evidence>